<keyword evidence="3" id="KW-1003">Cell membrane</keyword>
<feature type="transmembrane region" description="Helical" evidence="7">
    <location>
        <begin position="52"/>
        <end position="73"/>
    </location>
</feature>
<comment type="subcellular location">
    <subcellularLocation>
        <location evidence="1 7">Cell membrane</location>
        <topology evidence="1 7">Multi-pass membrane protein</topology>
    </subcellularLocation>
</comment>
<sequence>MKNYSEQTLKKLNISPDELLPATAEEKAANDQMRPSVSYWKDAMRRFMRNKLAMFMLALLIIIILAAIFGPILSPYTYKGQSADVRQGPSFAHPFGTDKLGRDIFVRVMYGTRISLLVGVVTMVLVCLIGITYGAIAAYVGGLCDNLMMRFVDLMMTIPSMLIIILLSVVMRDPLKAMLENPSMVAFASLGSGLISIFIVLALFNWLGMARSVRGALLMNRTQEYVLASEAMGARSKWVIKRHLLPNSIGVIIISATGVVPSAIMTESFLSFIGLGVAAPVPSLGSMANDALNGIISYPLNMVYPAVIISLIILCFNVLGDALRDALDPRMRK</sequence>
<dbReference type="InterPro" id="IPR025966">
    <property type="entry name" value="OppC_N"/>
</dbReference>
<accession>A0A9D1S4P1</accession>
<feature type="transmembrane region" description="Helical" evidence="7">
    <location>
        <begin position="183"/>
        <end position="204"/>
    </location>
</feature>
<feature type="transmembrane region" description="Helical" evidence="7">
    <location>
        <begin position="302"/>
        <end position="323"/>
    </location>
</feature>
<keyword evidence="2 7" id="KW-0813">Transport</keyword>
<evidence type="ECO:0000256" key="6">
    <source>
        <dbReference type="ARBA" id="ARBA00023136"/>
    </source>
</evidence>
<dbReference type="Pfam" id="PF12911">
    <property type="entry name" value="OppC_N"/>
    <property type="match status" value="1"/>
</dbReference>
<feature type="transmembrane region" description="Helical" evidence="7">
    <location>
        <begin position="244"/>
        <end position="264"/>
    </location>
</feature>
<feature type="transmembrane region" description="Helical" evidence="7">
    <location>
        <begin position="114"/>
        <end position="139"/>
    </location>
</feature>
<dbReference type="AlphaFoldDB" id="A0A9D1S4P1"/>
<reference evidence="9" key="2">
    <citation type="journal article" date="2021" name="PeerJ">
        <title>Extensive microbial diversity within the chicken gut microbiome revealed by metagenomics and culture.</title>
        <authorList>
            <person name="Gilroy R."/>
            <person name="Ravi A."/>
            <person name="Getino M."/>
            <person name="Pursley I."/>
            <person name="Horton D.L."/>
            <person name="Alikhan N.F."/>
            <person name="Baker D."/>
            <person name="Gharbi K."/>
            <person name="Hall N."/>
            <person name="Watson M."/>
            <person name="Adriaenssens E.M."/>
            <person name="Foster-Nyarko E."/>
            <person name="Jarju S."/>
            <person name="Secka A."/>
            <person name="Antonio M."/>
            <person name="Oren A."/>
            <person name="Chaudhuri R.R."/>
            <person name="La Ragione R."/>
            <person name="Hildebrand F."/>
            <person name="Pallen M.J."/>
        </authorList>
    </citation>
    <scope>NUCLEOTIDE SEQUENCE</scope>
    <source>
        <strain evidence="9">ChiSxjej2B14-8506</strain>
    </source>
</reference>
<comment type="similarity">
    <text evidence="7">Belongs to the binding-protein-dependent transport system permease family.</text>
</comment>
<dbReference type="GO" id="GO:0055085">
    <property type="term" value="P:transmembrane transport"/>
    <property type="evidence" value="ECO:0007669"/>
    <property type="project" value="InterPro"/>
</dbReference>
<keyword evidence="6 7" id="KW-0472">Membrane</keyword>
<proteinExistence type="inferred from homology"/>
<evidence type="ECO:0000256" key="3">
    <source>
        <dbReference type="ARBA" id="ARBA00022475"/>
    </source>
</evidence>
<evidence type="ECO:0000256" key="2">
    <source>
        <dbReference type="ARBA" id="ARBA00022448"/>
    </source>
</evidence>
<dbReference type="PANTHER" id="PTHR43386:SF22">
    <property type="entry name" value="OLIGOPEPTIDE TRANSPORT SYSTEM PERMEASE PROTEIN OPPC"/>
    <property type="match status" value="1"/>
</dbReference>
<evidence type="ECO:0000259" key="8">
    <source>
        <dbReference type="PROSITE" id="PS50928"/>
    </source>
</evidence>
<feature type="transmembrane region" description="Helical" evidence="7">
    <location>
        <begin position="151"/>
        <end position="171"/>
    </location>
</feature>
<evidence type="ECO:0000256" key="4">
    <source>
        <dbReference type="ARBA" id="ARBA00022692"/>
    </source>
</evidence>
<dbReference type="InterPro" id="IPR035906">
    <property type="entry name" value="MetI-like_sf"/>
</dbReference>
<gene>
    <name evidence="9" type="ORF">IAC59_03600</name>
</gene>
<dbReference type="PROSITE" id="PS50928">
    <property type="entry name" value="ABC_TM1"/>
    <property type="match status" value="1"/>
</dbReference>
<dbReference type="GO" id="GO:0005886">
    <property type="term" value="C:plasma membrane"/>
    <property type="evidence" value="ECO:0007669"/>
    <property type="project" value="UniProtKB-SubCell"/>
</dbReference>
<dbReference type="InterPro" id="IPR000515">
    <property type="entry name" value="MetI-like"/>
</dbReference>
<dbReference type="Pfam" id="PF00528">
    <property type="entry name" value="BPD_transp_1"/>
    <property type="match status" value="1"/>
</dbReference>
<organism evidence="9 10">
    <name type="scientific">Candidatus Fimadaptatus faecigallinarum</name>
    <dbReference type="NCBI Taxonomy" id="2840814"/>
    <lineage>
        <taxon>Bacteria</taxon>
        <taxon>Bacillati</taxon>
        <taxon>Bacillota</taxon>
        <taxon>Clostridia</taxon>
        <taxon>Eubacteriales</taxon>
        <taxon>Candidatus Fimadaptatus</taxon>
    </lineage>
</organism>
<dbReference type="Proteomes" id="UP000824123">
    <property type="component" value="Unassembled WGS sequence"/>
</dbReference>
<keyword evidence="4 7" id="KW-0812">Transmembrane</keyword>
<dbReference type="EMBL" id="DVNK01000026">
    <property type="protein sequence ID" value="HIU46328.1"/>
    <property type="molecule type" value="Genomic_DNA"/>
</dbReference>
<protein>
    <submittedName>
        <fullName evidence="9">ABC transporter permease</fullName>
    </submittedName>
</protein>
<dbReference type="CDD" id="cd06261">
    <property type="entry name" value="TM_PBP2"/>
    <property type="match status" value="1"/>
</dbReference>
<evidence type="ECO:0000256" key="1">
    <source>
        <dbReference type="ARBA" id="ARBA00004651"/>
    </source>
</evidence>
<reference evidence="9" key="1">
    <citation type="submission" date="2020-10" db="EMBL/GenBank/DDBJ databases">
        <authorList>
            <person name="Gilroy R."/>
        </authorList>
    </citation>
    <scope>NUCLEOTIDE SEQUENCE</scope>
    <source>
        <strain evidence="9">ChiSxjej2B14-8506</strain>
    </source>
</reference>
<dbReference type="Gene3D" id="1.10.3720.10">
    <property type="entry name" value="MetI-like"/>
    <property type="match status" value="1"/>
</dbReference>
<name>A0A9D1S4P1_9FIRM</name>
<keyword evidence="5 7" id="KW-1133">Transmembrane helix</keyword>
<evidence type="ECO:0000313" key="10">
    <source>
        <dbReference type="Proteomes" id="UP000824123"/>
    </source>
</evidence>
<evidence type="ECO:0000256" key="5">
    <source>
        <dbReference type="ARBA" id="ARBA00022989"/>
    </source>
</evidence>
<comment type="caution">
    <text evidence="9">The sequence shown here is derived from an EMBL/GenBank/DDBJ whole genome shotgun (WGS) entry which is preliminary data.</text>
</comment>
<dbReference type="PANTHER" id="PTHR43386">
    <property type="entry name" value="OLIGOPEPTIDE TRANSPORT SYSTEM PERMEASE PROTEIN APPC"/>
    <property type="match status" value="1"/>
</dbReference>
<feature type="domain" description="ABC transmembrane type-1" evidence="8">
    <location>
        <begin position="112"/>
        <end position="320"/>
    </location>
</feature>
<dbReference type="SUPFAM" id="SSF161098">
    <property type="entry name" value="MetI-like"/>
    <property type="match status" value="1"/>
</dbReference>
<evidence type="ECO:0000313" key="9">
    <source>
        <dbReference type="EMBL" id="HIU46328.1"/>
    </source>
</evidence>
<dbReference type="InterPro" id="IPR050366">
    <property type="entry name" value="BP-dependent_transpt_permease"/>
</dbReference>
<evidence type="ECO:0000256" key="7">
    <source>
        <dbReference type="RuleBase" id="RU363032"/>
    </source>
</evidence>